<proteinExistence type="predicted"/>
<gene>
    <name evidence="2" type="ORF">BHD05_07505</name>
</gene>
<dbReference type="InterPro" id="IPR008254">
    <property type="entry name" value="Flavodoxin/NO_synth"/>
</dbReference>
<name>A0A7L5AP35_9MICO</name>
<keyword evidence="3" id="KW-1185">Reference proteome</keyword>
<dbReference type="AlphaFoldDB" id="A0A7L5AP35"/>
<protein>
    <recommendedName>
        <fullName evidence="1">Flavodoxin-like domain-containing protein</fullName>
    </recommendedName>
</protein>
<dbReference type="GO" id="GO:0010181">
    <property type="term" value="F:FMN binding"/>
    <property type="evidence" value="ECO:0007669"/>
    <property type="project" value="InterPro"/>
</dbReference>
<evidence type="ECO:0000313" key="2">
    <source>
        <dbReference type="EMBL" id="QHO71054.1"/>
    </source>
</evidence>
<dbReference type="InterPro" id="IPR029039">
    <property type="entry name" value="Flavoprotein-like_sf"/>
</dbReference>
<dbReference type="SUPFAM" id="SSF52218">
    <property type="entry name" value="Flavoproteins"/>
    <property type="match status" value="1"/>
</dbReference>
<dbReference type="Gene3D" id="3.40.50.360">
    <property type="match status" value="1"/>
</dbReference>
<dbReference type="Proteomes" id="UP000464507">
    <property type="component" value="Chromosome"/>
</dbReference>
<organism evidence="2 3">
    <name type="scientific">Marisediminicola antarctica</name>
    <dbReference type="NCBI Taxonomy" id="674079"/>
    <lineage>
        <taxon>Bacteria</taxon>
        <taxon>Bacillati</taxon>
        <taxon>Actinomycetota</taxon>
        <taxon>Actinomycetes</taxon>
        <taxon>Micrococcales</taxon>
        <taxon>Microbacteriaceae</taxon>
        <taxon>Marisediminicola</taxon>
    </lineage>
</organism>
<evidence type="ECO:0000259" key="1">
    <source>
        <dbReference type="PROSITE" id="PS50902"/>
    </source>
</evidence>
<dbReference type="KEGG" id="mant:BHD05_07505"/>
<reference evidence="2 3" key="1">
    <citation type="submission" date="2016-09" db="EMBL/GenBank/DDBJ databases">
        <title>Complete genome sequence of microbes from the polar regions.</title>
        <authorList>
            <person name="Liao L."/>
            <person name="Chen B."/>
        </authorList>
    </citation>
    <scope>NUCLEOTIDE SEQUENCE [LARGE SCALE GENOMIC DNA]</scope>
    <source>
        <strain evidence="2 3">ZS314</strain>
    </source>
</reference>
<feature type="domain" description="Flavodoxin-like" evidence="1">
    <location>
        <begin position="1"/>
        <end position="160"/>
    </location>
</feature>
<dbReference type="EMBL" id="CP017146">
    <property type="protein sequence ID" value="QHO71054.1"/>
    <property type="molecule type" value="Genomic_DNA"/>
</dbReference>
<dbReference type="PROSITE" id="PS50902">
    <property type="entry name" value="FLAVODOXIN_LIKE"/>
    <property type="match status" value="1"/>
</dbReference>
<evidence type="ECO:0000313" key="3">
    <source>
        <dbReference type="Proteomes" id="UP000464507"/>
    </source>
</evidence>
<accession>A0A7L5AP35</accession>
<sequence>MFGNTHRIAGAIAEGLGPGVSVEVVAVTSEQMDPLGDADLVIIGAPTHAHSLSTQSSRKEAEEWAADPERNLQLDPHAPGRGVREWLDSEPPLPHLYAAFDTRADMIRLFTGAASTPINRMLGRRRMEAIVPAESFVVSMHNELAGGEEDRAREWGQRIAEVAAERRIGHENSGAEAQ</sequence>